<gene>
    <name evidence="4" type="primary">LOC118432325</name>
</gene>
<feature type="compositionally biased region" description="Low complexity" evidence="1">
    <location>
        <begin position="91"/>
        <end position="105"/>
    </location>
</feature>
<proteinExistence type="predicted"/>
<sequence>MVYGGLIQTGREESSNQIKMHRCLVLLLALCLAAVHVAVAQSPVPAEGGESPPEAPQSPEAPAAEDVEGTDAEEDVGDVGTDAPDGTDAPGEGTAAPVEATTAAPDQTTPGDGCAAIVANSLLVFSTAALLLTRQ</sequence>
<dbReference type="KEGG" id="bfo:118432325"/>
<dbReference type="Proteomes" id="UP000001554">
    <property type="component" value="Chromosome 2"/>
</dbReference>
<feature type="signal peptide" evidence="2">
    <location>
        <begin position="1"/>
        <end position="40"/>
    </location>
</feature>
<reference evidence="3" key="1">
    <citation type="journal article" date="2020" name="Nat. Ecol. Evol.">
        <title>Deeply conserved synteny resolves early events in vertebrate evolution.</title>
        <authorList>
            <person name="Simakov O."/>
            <person name="Marletaz F."/>
            <person name="Yue J.X."/>
            <person name="O'Connell B."/>
            <person name="Jenkins J."/>
            <person name="Brandt A."/>
            <person name="Calef R."/>
            <person name="Tung C.H."/>
            <person name="Huang T.K."/>
            <person name="Schmutz J."/>
            <person name="Satoh N."/>
            <person name="Yu J.K."/>
            <person name="Putnam N.H."/>
            <person name="Green R.E."/>
            <person name="Rokhsar D.S."/>
        </authorList>
    </citation>
    <scope>NUCLEOTIDE SEQUENCE [LARGE SCALE GENOMIC DNA]</scope>
    <source>
        <strain evidence="3">S238N-H82</strain>
    </source>
</reference>
<protein>
    <submittedName>
        <fullName evidence="4">Uncharacterized protein LOC118432325 isoform X1</fullName>
    </submittedName>
</protein>
<dbReference type="OMA" id="IKMHRCL"/>
<evidence type="ECO:0000313" key="3">
    <source>
        <dbReference type="Proteomes" id="UP000001554"/>
    </source>
</evidence>
<reference evidence="4" key="2">
    <citation type="submission" date="2025-08" db="UniProtKB">
        <authorList>
            <consortium name="RefSeq"/>
        </authorList>
    </citation>
    <scope>IDENTIFICATION</scope>
    <source>
        <strain evidence="4">S238N-H82</strain>
        <tissue evidence="4">Testes</tissue>
    </source>
</reference>
<evidence type="ECO:0000313" key="4">
    <source>
        <dbReference type="RefSeq" id="XP_035699767.1"/>
    </source>
</evidence>
<evidence type="ECO:0000256" key="2">
    <source>
        <dbReference type="SAM" id="SignalP"/>
    </source>
</evidence>
<name>A0A9J7NB63_BRAFL</name>
<dbReference type="OrthoDB" id="10501389at2759"/>
<dbReference type="AlphaFoldDB" id="A0A9J7NB63"/>
<keyword evidence="3" id="KW-1185">Reference proteome</keyword>
<dbReference type="RefSeq" id="XP_035699767.1">
    <property type="nucleotide sequence ID" value="XM_035843874.1"/>
</dbReference>
<organism evidence="3 4">
    <name type="scientific">Branchiostoma floridae</name>
    <name type="common">Florida lancelet</name>
    <name type="synonym">Amphioxus</name>
    <dbReference type="NCBI Taxonomy" id="7739"/>
    <lineage>
        <taxon>Eukaryota</taxon>
        <taxon>Metazoa</taxon>
        <taxon>Chordata</taxon>
        <taxon>Cephalochordata</taxon>
        <taxon>Leptocardii</taxon>
        <taxon>Amphioxiformes</taxon>
        <taxon>Branchiostomatidae</taxon>
        <taxon>Branchiostoma</taxon>
    </lineage>
</organism>
<evidence type="ECO:0000256" key="1">
    <source>
        <dbReference type="SAM" id="MobiDB-lite"/>
    </source>
</evidence>
<keyword evidence="2" id="KW-0732">Signal</keyword>
<feature type="chain" id="PRO_5039904424" evidence="2">
    <location>
        <begin position="41"/>
        <end position="135"/>
    </location>
</feature>
<accession>A0A9J7NB63</accession>
<feature type="compositionally biased region" description="Acidic residues" evidence="1">
    <location>
        <begin position="63"/>
        <end position="77"/>
    </location>
</feature>
<feature type="compositionally biased region" description="Low complexity" evidence="1">
    <location>
        <begin position="43"/>
        <end position="62"/>
    </location>
</feature>
<dbReference type="GeneID" id="118432325"/>
<feature type="region of interest" description="Disordered" evidence="1">
    <location>
        <begin position="43"/>
        <end position="111"/>
    </location>
</feature>